<dbReference type="SMART" id="SM00042">
    <property type="entry name" value="CUB"/>
    <property type="match status" value="1"/>
</dbReference>
<keyword evidence="6" id="KW-1185">Reference proteome</keyword>
<accession>A0A210PSL5</accession>
<dbReference type="OrthoDB" id="9935125at2759"/>
<dbReference type="SUPFAM" id="SSF49854">
    <property type="entry name" value="Spermadhesin, CUB domain"/>
    <property type="match status" value="1"/>
</dbReference>
<dbReference type="PANTHER" id="PTHR24251">
    <property type="entry name" value="OVOCHYMASE-RELATED"/>
    <property type="match status" value="1"/>
</dbReference>
<keyword evidence="2" id="KW-1015">Disulfide bond</keyword>
<dbReference type="AlphaFoldDB" id="A0A210PSL5"/>
<comment type="caution">
    <text evidence="5">The sequence shown here is derived from an EMBL/GenBank/DDBJ whole genome shotgun (WGS) entry which is preliminary data.</text>
</comment>
<keyword evidence="1" id="KW-0677">Repeat</keyword>
<dbReference type="Gene3D" id="2.60.120.290">
    <property type="entry name" value="Spermadhesin, CUB domain"/>
    <property type="match status" value="1"/>
</dbReference>
<evidence type="ECO:0000256" key="3">
    <source>
        <dbReference type="PROSITE-ProRule" id="PRU00059"/>
    </source>
</evidence>
<dbReference type="Proteomes" id="UP000242188">
    <property type="component" value="Unassembled WGS sequence"/>
</dbReference>
<name>A0A210PSL5_MIZYE</name>
<dbReference type="InterPro" id="IPR035914">
    <property type="entry name" value="Sperma_CUB_dom_sf"/>
</dbReference>
<gene>
    <name evidence="5" type="ORF">KP79_PYT19854</name>
</gene>
<evidence type="ECO:0000313" key="6">
    <source>
        <dbReference type="Proteomes" id="UP000242188"/>
    </source>
</evidence>
<evidence type="ECO:0000256" key="1">
    <source>
        <dbReference type="ARBA" id="ARBA00022737"/>
    </source>
</evidence>
<dbReference type="EMBL" id="NEDP02005525">
    <property type="protein sequence ID" value="OWF39454.1"/>
    <property type="molecule type" value="Genomic_DNA"/>
</dbReference>
<protein>
    <submittedName>
        <fullName evidence="5">Cubilin</fullName>
    </submittedName>
</protein>
<dbReference type="InterPro" id="IPR000859">
    <property type="entry name" value="CUB_dom"/>
</dbReference>
<evidence type="ECO:0000256" key="2">
    <source>
        <dbReference type="ARBA" id="ARBA00023157"/>
    </source>
</evidence>
<evidence type="ECO:0000259" key="4">
    <source>
        <dbReference type="PROSITE" id="PS01180"/>
    </source>
</evidence>
<dbReference type="PROSITE" id="PS01180">
    <property type="entry name" value="CUB"/>
    <property type="match status" value="1"/>
</dbReference>
<sequence>MEAWIPYLHFCVIVPNIYKVVAQCGGSITTIDASETYKIHTLQYPGSGTYGENLNCSWILHSSTNELLLYLSVHQLTNGDVLYIYDGMTAAVSPLFSTSTSGTSGLSITVVAPSGASYLRFTSNSVAGTSQLGFTVRYMSAVTDDKGGCASTVNVEATDTIQYLTSPNFPGKYPRMFM</sequence>
<proteinExistence type="predicted"/>
<evidence type="ECO:0000313" key="5">
    <source>
        <dbReference type="EMBL" id="OWF39454.1"/>
    </source>
</evidence>
<feature type="domain" description="CUB" evidence="4">
    <location>
        <begin position="24"/>
        <end position="141"/>
    </location>
</feature>
<organism evidence="5 6">
    <name type="scientific">Mizuhopecten yessoensis</name>
    <name type="common">Japanese scallop</name>
    <name type="synonym">Patinopecten yessoensis</name>
    <dbReference type="NCBI Taxonomy" id="6573"/>
    <lineage>
        <taxon>Eukaryota</taxon>
        <taxon>Metazoa</taxon>
        <taxon>Spiralia</taxon>
        <taxon>Lophotrochozoa</taxon>
        <taxon>Mollusca</taxon>
        <taxon>Bivalvia</taxon>
        <taxon>Autobranchia</taxon>
        <taxon>Pteriomorphia</taxon>
        <taxon>Pectinida</taxon>
        <taxon>Pectinoidea</taxon>
        <taxon>Pectinidae</taxon>
        <taxon>Mizuhopecten</taxon>
    </lineage>
</organism>
<reference evidence="5 6" key="1">
    <citation type="journal article" date="2017" name="Nat. Ecol. Evol.">
        <title>Scallop genome provides insights into evolution of bilaterian karyotype and development.</title>
        <authorList>
            <person name="Wang S."/>
            <person name="Zhang J."/>
            <person name="Jiao W."/>
            <person name="Li J."/>
            <person name="Xun X."/>
            <person name="Sun Y."/>
            <person name="Guo X."/>
            <person name="Huan P."/>
            <person name="Dong B."/>
            <person name="Zhang L."/>
            <person name="Hu X."/>
            <person name="Sun X."/>
            <person name="Wang J."/>
            <person name="Zhao C."/>
            <person name="Wang Y."/>
            <person name="Wang D."/>
            <person name="Huang X."/>
            <person name="Wang R."/>
            <person name="Lv J."/>
            <person name="Li Y."/>
            <person name="Zhang Z."/>
            <person name="Liu B."/>
            <person name="Lu W."/>
            <person name="Hui Y."/>
            <person name="Liang J."/>
            <person name="Zhou Z."/>
            <person name="Hou R."/>
            <person name="Li X."/>
            <person name="Liu Y."/>
            <person name="Li H."/>
            <person name="Ning X."/>
            <person name="Lin Y."/>
            <person name="Zhao L."/>
            <person name="Xing Q."/>
            <person name="Dou J."/>
            <person name="Li Y."/>
            <person name="Mao J."/>
            <person name="Guo H."/>
            <person name="Dou H."/>
            <person name="Li T."/>
            <person name="Mu C."/>
            <person name="Jiang W."/>
            <person name="Fu Q."/>
            <person name="Fu X."/>
            <person name="Miao Y."/>
            <person name="Liu J."/>
            <person name="Yu Q."/>
            <person name="Li R."/>
            <person name="Liao H."/>
            <person name="Li X."/>
            <person name="Kong Y."/>
            <person name="Jiang Z."/>
            <person name="Chourrout D."/>
            <person name="Li R."/>
            <person name="Bao Z."/>
        </authorList>
    </citation>
    <scope>NUCLEOTIDE SEQUENCE [LARGE SCALE GENOMIC DNA]</scope>
    <source>
        <strain evidence="5 6">PY_sf001</strain>
    </source>
</reference>
<comment type="caution">
    <text evidence="3">Lacks conserved residue(s) required for the propagation of feature annotation.</text>
</comment>